<evidence type="ECO:0000313" key="3">
    <source>
        <dbReference type="EMBL" id="EDO18005.1"/>
    </source>
</evidence>
<keyword evidence="1" id="KW-0175">Coiled coil</keyword>
<gene>
    <name evidence="3" type="ORF">Kpol_1054p53</name>
</gene>
<dbReference type="GeneID" id="5546269"/>
<dbReference type="HOGENOM" id="CLU_498937_0_0_1"/>
<accession>A7TID9</accession>
<keyword evidence="4" id="KW-1185">Reference proteome</keyword>
<dbReference type="Proteomes" id="UP000000267">
    <property type="component" value="Unassembled WGS sequence"/>
</dbReference>
<dbReference type="EMBL" id="DS480395">
    <property type="protein sequence ID" value="EDO18005.1"/>
    <property type="molecule type" value="Genomic_DNA"/>
</dbReference>
<name>A7TID9_VANPO</name>
<reference evidence="3 4" key="1">
    <citation type="journal article" date="2007" name="Proc. Natl. Acad. Sci. U.S.A.">
        <title>Independent sorting-out of thousands of duplicated gene pairs in two yeast species descended from a whole-genome duplication.</title>
        <authorList>
            <person name="Scannell D.R."/>
            <person name="Frank A.C."/>
            <person name="Conant G.C."/>
            <person name="Byrne K.P."/>
            <person name="Woolfit M."/>
            <person name="Wolfe K.H."/>
        </authorList>
    </citation>
    <scope>NUCLEOTIDE SEQUENCE [LARGE SCALE GENOMIC DNA]</scope>
    <source>
        <strain evidence="4">ATCC 22028 / DSM 70294 / BCRC 21397 / CBS 2163 / NBRC 10782 / NRRL Y-8283 / UCD 57-17</strain>
    </source>
</reference>
<evidence type="ECO:0000256" key="1">
    <source>
        <dbReference type="SAM" id="Coils"/>
    </source>
</evidence>
<feature type="region of interest" description="Disordered" evidence="2">
    <location>
        <begin position="47"/>
        <end position="75"/>
    </location>
</feature>
<protein>
    <submittedName>
        <fullName evidence="3">Uncharacterized protein</fullName>
    </submittedName>
</protein>
<feature type="region of interest" description="Disordered" evidence="2">
    <location>
        <begin position="1"/>
        <end position="24"/>
    </location>
</feature>
<sequence>MGSSKSKKAHKKGDGGANHDSIEDTKDIGFDELFLRLKEKQENLHKSGVVQEPLKEKGIGSEDLSQVEPNENEENIQNEEDKTKIIYSYDEMKNLFDSIHEDYMDVMKSRLPKRPFWRLPSKTSSPKVEPVNKSVKQRKPFQSLPINRYEGSDEINKRYSLGDFNFKSNQFEHLIDETNFQKQSLLYSTDLSPMNIKKELNLNKDENLDLEKWQNKIKEIETLPNNNQSMFQNVPLRASTGSMSLSPIDMDTNLKNNETLNQNQTFYNFEQNNSKFTNFFTSPFEPSQRDTNATVSPDLQHKIKSTSPLTTFTDMENRQFTNERTIYNQSFHNQLGQNLNAQEKTEYATGHFMQGIKNPQKTPIRNNSHLASNKESFSIQQAPETISNENVYPRQPNVWDNNYMTMSPMNYNWVPPNPNMWYPNMNSNEYPNYIPQAIPRVTYPPNNDRHNYSPMNYQRNPYPTPVYYQDPYPTDMYASCNPSYKIESEAKAYYPSKNYQGSTNYSNTHHKKNMLSNSRNCFMAQSNRYYNRIEDGNEFPTQANMK</sequence>
<dbReference type="KEGG" id="vpo:Kpol_1054p53"/>
<feature type="coiled-coil region" evidence="1">
    <location>
        <begin position="196"/>
        <end position="223"/>
    </location>
</feature>
<dbReference type="RefSeq" id="XP_001645863.1">
    <property type="nucleotide sequence ID" value="XM_001645813.1"/>
</dbReference>
<proteinExistence type="predicted"/>
<evidence type="ECO:0000256" key="2">
    <source>
        <dbReference type="SAM" id="MobiDB-lite"/>
    </source>
</evidence>
<dbReference type="AlphaFoldDB" id="A7TID9"/>
<evidence type="ECO:0000313" key="4">
    <source>
        <dbReference type="Proteomes" id="UP000000267"/>
    </source>
</evidence>
<dbReference type="InParanoid" id="A7TID9"/>
<organism evidence="4">
    <name type="scientific">Vanderwaltozyma polyspora (strain ATCC 22028 / DSM 70294 / BCRC 21397 / CBS 2163 / NBRC 10782 / NRRL Y-8283 / UCD 57-17)</name>
    <name type="common">Kluyveromyces polysporus</name>
    <dbReference type="NCBI Taxonomy" id="436907"/>
    <lineage>
        <taxon>Eukaryota</taxon>
        <taxon>Fungi</taxon>
        <taxon>Dikarya</taxon>
        <taxon>Ascomycota</taxon>
        <taxon>Saccharomycotina</taxon>
        <taxon>Saccharomycetes</taxon>
        <taxon>Saccharomycetales</taxon>
        <taxon>Saccharomycetaceae</taxon>
        <taxon>Vanderwaltozyma</taxon>
    </lineage>
</organism>
<feature type="compositionally biased region" description="Basic residues" evidence="2">
    <location>
        <begin position="1"/>
        <end position="11"/>
    </location>
</feature>